<dbReference type="Gene3D" id="3.40.50.2000">
    <property type="entry name" value="Glycogen Phosphorylase B"/>
    <property type="match status" value="1"/>
</dbReference>
<evidence type="ECO:0000259" key="1">
    <source>
        <dbReference type="Pfam" id="PF00534"/>
    </source>
</evidence>
<dbReference type="CDD" id="cd03801">
    <property type="entry name" value="GT4_PimA-like"/>
    <property type="match status" value="1"/>
</dbReference>
<protein>
    <submittedName>
        <fullName evidence="2">Glycosyltransferase</fullName>
    </submittedName>
</protein>
<accession>A0ABY7VY56</accession>
<dbReference type="Proteomes" id="UP001214250">
    <property type="component" value="Chromosome 2"/>
</dbReference>
<organism evidence="2 3">
    <name type="scientific">Lentisphaera profundi</name>
    <dbReference type="NCBI Taxonomy" id="1658616"/>
    <lineage>
        <taxon>Bacteria</taxon>
        <taxon>Pseudomonadati</taxon>
        <taxon>Lentisphaerota</taxon>
        <taxon>Lentisphaeria</taxon>
        <taxon>Lentisphaerales</taxon>
        <taxon>Lentisphaeraceae</taxon>
        <taxon>Lentisphaera</taxon>
    </lineage>
</organism>
<dbReference type="Pfam" id="PF00534">
    <property type="entry name" value="Glycos_transf_1"/>
    <property type="match status" value="1"/>
</dbReference>
<evidence type="ECO:0000313" key="3">
    <source>
        <dbReference type="Proteomes" id="UP001214250"/>
    </source>
</evidence>
<keyword evidence="3" id="KW-1185">Reference proteome</keyword>
<gene>
    <name evidence="2" type="ORF">PQO03_20515</name>
</gene>
<dbReference type="InterPro" id="IPR001296">
    <property type="entry name" value="Glyco_trans_1"/>
</dbReference>
<dbReference type="EMBL" id="CP117812">
    <property type="protein sequence ID" value="WDE98204.1"/>
    <property type="molecule type" value="Genomic_DNA"/>
</dbReference>
<reference evidence="2 3" key="1">
    <citation type="submission" date="2023-02" db="EMBL/GenBank/DDBJ databases">
        <title>Genome sequence of Lentisphaera profundi SAORIC-696.</title>
        <authorList>
            <person name="Kim e."/>
            <person name="Cho J.-C."/>
            <person name="Choi A."/>
            <person name="Kang I."/>
        </authorList>
    </citation>
    <scope>NUCLEOTIDE SEQUENCE [LARGE SCALE GENOMIC DNA]</scope>
    <source>
        <strain evidence="2 3">SAORIC-696</strain>
    </source>
</reference>
<feature type="domain" description="Glycosyl transferase family 1" evidence="1">
    <location>
        <begin position="173"/>
        <end position="315"/>
    </location>
</feature>
<dbReference type="SUPFAM" id="SSF53756">
    <property type="entry name" value="UDP-Glycosyltransferase/glycogen phosphorylase"/>
    <property type="match status" value="1"/>
</dbReference>
<evidence type="ECO:0000313" key="2">
    <source>
        <dbReference type="EMBL" id="WDE98204.1"/>
    </source>
</evidence>
<sequence>MKKLLFLYTELADYFVNCLNLLAQDPELEIHLVFWPVKSEAPFQFSFNDKIQLYQRADYNKQTLHALSQEIAPQLLFCSGWRDKAYLSIAKHYRSSIPSISAMDNHWKGSLRQQIARVISPLTLKRYFSHIWIPGQAQKEYALKLGFKKEQILSGFYVANQQRFEALFRQREDYPKNFIFVGRYIPHKGIYDLWQAFIELKEEYPNDWTLTCLGTGSDWDQRIQHPDIKHLGFIQPQDMSKHILNASVFILPSHFEPWGVVVHEMAYAGLAMICSSEIGASRQFLKEGENGFSFAAHSLDELKNAMRKFIQMEEAQILKMGDASHDIAQSLTPQTWVNTLKDLI</sequence>
<proteinExistence type="predicted"/>
<name>A0ABY7VY56_9BACT</name>
<dbReference type="RefSeq" id="WP_274153037.1">
    <property type="nucleotide sequence ID" value="NZ_CP117812.1"/>
</dbReference>
<dbReference type="PANTHER" id="PTHR12526">
    <property type="entry name" value="GLYCOSYLTRANSFERASE"/>
    <property type="match status" value="1"/>
</dbReference>